<reference evidence="1 2" key="1">
    <citation type="submission" date="2017-07" db="EMBL/GenBank/DDBJ databases">
        <title>Complete genome sequences and comparative analysis of the novel pathogen Francisella opportunistica.</title>
        <authorList>
            <person name="Dietrich E.A."/>
            <person name="Kingry L.C."/>
            <person name="Petersen J.M."/>
        </authorList>
    </citation>
    <scope>NUCLEOTIDE SEQUENCE [LARGE SCALE GENOMIC DNA]</scope>
    <source>
        <strain evidence="1 2">14-2155</strain>
    </source>
</reference>
<dbReference type="Pfam" id="PF03400">
    <property type="entry name" value="DDE_Tnp_IS1"/>
    <property type="match status" value="1"/>
</dbReference>
<evidence type="ECO:0000313" key="2">
    <source>
        <dbReference type="Proteomes" id="UP000253862"/>
    </source>
</evidence>
<dbReference type="RefSeq" id="WP_114702052.1">
    <property type="nucleotide sequence ID" value="NZ_CP022375.1"/>
</dbReference>
<organism evidence="1 2">
    <name type="scientific">Francisella opportunistica</name>
    <dbReference type="NCBI Taxonomy" id="2016517"/>
    <lineage>
        <taxon>Bacteria</taxon>
        <taxon>Pseudomonadati</taxon>
        <taxon>Pseudomonadota</taxon>
        <taxon>Gammaproteobacteria</taxon>
        <taxon>Thiotrichales</taxon>
        <taxon>Francisellaceae</taxon>
        <taxon>Francisella</taxon>
    </lineage>
</organism>
<gene>
    <name evidence="1" type="ORF">CGC43_03670</name>
</gene>
<dbReference type="GO" id="GO:0004803">
    <property type="term" value="F:transposase activity"/>
    <property type="evidence" value="ECO:0007669"/>
    <property type="project" value="InterPro"/>
</dbReference>
<sequence length="60" mass="7052">MFYTDDWDDFAKALTNKRSIIGKSGIVAIERDNSNTRHNLVKMNRKTKVVSRSERMIKKH</sequence>
<dbReference type="GO" id="GO:0006313">
    <property type="term" value="P:DNA transposition"/>
    <property type="evidence" value="ECO:0007669"/>
    <property type="project" value="InterPro"/>
</dbReference>
<name>A0A345JQZ6_9GAMM</name>
<dbReference type="EMBL" id="CP022375">
    <property type="protein sequence ID" value="AXH29742.1"/>
    <property type="molecule type" value="Genomic_DNA"/>
</dbReference>
<dbReference type="OrthoDB" id="5625565at2"/>
<evidence type="ECO:0000313" key="1">
    <source>
        <dbReference type="EMBL" id="AXH29742.1"/>
    </source>
</evidence>
<dbReference type="GO" id="GO:0003677">
    <property type="term" value="F:DNA binding"/>
    <property type="evidence" value="ECO:0007669"/>
    <property type="project" value="InterPro"/>
</dbReference>
<dbReference type="InterPro" id="IPR005063">
    <property type="entry name" value="Transposase_27"/>
</dbReference>
<keyword evidence="2" id="KW-1185">Reference proteome</keyword>
<dbReference type="KEGG" id="foo:CGC45_03655"/>
<protein>
    <submittedName>
        <fullName evidence="1">Uncharacterized protein</fullName>
    </submittedName>
</protein>
<dbReference type="Proteomes" id="UP000253862">
    <property type="component" value="Chromosome"/>
</dbReference>
<accession>A0A345JQZ6</accession>
<proteinExistence type="predicted"/>
<dbReference type="AlphaFoldDB" id="A0A345JQZ6"/>